<sequence length="122" mass="14093">MDQQLMMESLNAAFSQKWIKSFDICLDNARISQAGFQAKESVNEDKTVFLESQLGLIVALFDEEDCTLDEAVVTSFIQGIQEYDRWLIQGVIDEFSQKYQTDWSDPFCEDEREVFSGLGWLK</sequence>
<comment type="caution">
    <text evidence="1">The sequence shown here is derived from an EMBL/GenBank/DDBJ whole genome shotgun (WGS) entry which is preliminary data.</text>
</comment>
<keyword evidence="2" id="KW-1185">Reference proteome</keyword>
<evidence type="ECO:0000313" key="2">
    <source>
        <dbReference type="Proteomes" id="UP001150217"/>
    </source>
</evidence>
<organism evidence="1 2">
    <name type="scientific">Lentinula lateritia</name>
    <dbReference type="NCBI Taxonomy" id="40482"/>
    <lineage>
        <taxon>Eukaryota</taxon>
        <taxon>Fungi</taxon>
        <taxon>Dikarya</taxon>
        <taxon>Basidiomycota</taxon>
        <taxon>Agaricomycotina</taxon>
        <taxon>Agaricomycetes</taxon>
        <taxon>Agaricomycetidae</taxon>
        <taxon>Agaricales</taxon>
        <taxon>Marasmiineae</taxon>
        <taxon>Omphalotaceae</taxon>
        <taxon>Lentinula</taxon>
    </lineage>
</organism>
<accession>A0ABQ8VKV4</accession>
<evidence type="ECO:0000313" key="1">
    <source>
        <dbReference type="EMBL" id="KAJ4496526.1"/>
    </source>
</evidence>
<reference evidence="1" key="1">
    <citation type="submission" date="2022-08" db="EMBL/GenBank/DDBJ databases">
        <title>A Global Phylogenomic Analysis of the Shiitake Genus Lentinula.</title>
        <authorList>
            <consortium name="DOE Joint Genome Institute"/>
            <person name="Sierra-Patev S."/>
            <person name="Min B."/>
            <person name="Naranjo-Ortiz M."/>
            <person name="Looney B."/>
            <person name="Konkel Z."/>
            <person name="Slot J.C."/>
            <person name="Sakamoto Y."/>
            <person name="Steenwyk J.L."/>
            <person name="Rokas A."/>
            <person name="Carro J."/>
            <person name="Camarero S."/>
            <person name="Ferreira P."/>
            <person name="Molpeceres G."/>
            <person name="Ruiz-Duenas F.J."/>
            <person name="Serrano A."/>
            <person name="Henrissat B."/>
            <person name="Drula E."/>
            <person name="Hughes K.W."/>
            <person name="Mata J.L."/>
            <person name="Ishikawa N.K."/>
            <person name="Vargas-Isla R."/>
            <person name="Ushijima S."/>
            <person name="Smith C.A."/>
            <person name="Ahrendt S."/>
            <person name="Andreopoulos W."/>
            <person name="He G."/>
            <person name="Labutti K."/>
            <person name="Lipzen A."/>
            <person name="Ng V."/>
            <person name="Riley R."/>
            <person name="Sandor L."/>
            <person name="Barry K."/>
            <person name="Martinez A.T."/>
            <person name="Xiao Y."/>
            <person name="Gibbons J.G."/>
            <person name="Terashima K."/>
            <person name="Grigoriev I.V."/>
            <person name="Hibbett D.S."/>
        </authorList>
    </citation>
    <scope>NUCLEOTIDE SEQUENCE</scope>
    <source>
        <strain evidence="1">RHP3577 ss4</strain>
    </source>
</reference>
<name>A0ABQ8VKV4_9AGAR</name>
<protein>
    <submittedName>
        <fullName evidence="1">Uncharacterized protein</fullName>
    </submittedName>
</protein>
<proteinExistence type="predicted"/>
<gene>
    <name evidence="1" type="ORF">C8R41DRAFT_902166</name>
</gene>
<dbReference type="EMBL" id="JANVFT010000028">
    <property type="protein sequence ID" value="KAJ4496526.1"/>
    <property type="molecule type" value="Genomic_DNA"/>
</dbReference>
<dbReference type="Proteomes" id="UP001150217">
    <property type="component" value="Unassembled WGS sequence"/>
</dbReference>